<organism evidence="2 3">
    <name type="scientific">Kineosporia succinea</name>
    <dbReference type="NCBI Taxonomy" id="84632"/>
    <lineage>
        <taxon>Bacteria</taxon>
        <taxon>Bacillati</taxon>
        <taxon>Actinomycetota</taxon>
        <taxon>Actinomycetes</taxon>
        <taxon>Kineosporiales</taxon>
        <taxon>Kineosporiaceae</taxon>
        <taxon>Kineosporia</taxon>
    </lineage>
</organism>
<feature type="chain" id="PRO_5047453694" description="Neocarzinostatin family protein" evidence="1">
    <location>
        <begin position="29"/>
        <end position="297"/>
    </location>
</feature>
<protein>
    <recommendedName>
        <fullName evidence="4">Neocarzinostatin family protein</fullName>
    </recommendedName>
</protein>
<evidence type="ECO:0000313" key="2">
    <source>
        <dbReference type="EMBL" id="MDP9826789.1"/>
    </source>
</evidence>
<proteinExistence type="predicted"/>
<accession>A0ABT9P292</accession>
<gene>
    <name evidence="2" type="ORF">J2S57_002538</name>
</gene>
<dbReference type="EMBL" id="JAUSQZ010000001">
    <property type="protein sequence ID" value="MDP9826789.1"/>
    <property type="molecule type" value="Genomic_DNA"/>
</dbReference>
<sequence>MRLRPLLIALGAASALSISLVAPASAQAADTPDTPKPLSKIVKSADRAVADGDCTITGFSPSSVTVGVKPEAVQFAVSTDCDDSAHSVKWAVTGELYQNSHVGWFGACTYTYAGPAVLKCPDGRATLDLVGGKQFQGNTMAGEQAAYVYAFDDADRNNRDDDTSYDCDDNNQCTKTSSGRDNITGTLELLRATDFGSSFAASAPSVTKGADLTLSGRLSRANWDTGTFDAWGTTAKLQFKAPDESAFRTVRTVPASGDSISTTIDARRSGTFRLSFPGDGESAASVSNAVKVTVTKR</sequence>
<keyword evidence="3" id="KW-1185">Reference proteome</keyword>
<evidence type="ECO:0000313" key="3">
    <source>
        <dbReference type="Proteomes" id="UP001235712"/>
    </source>
</evidence>
<comment type="caution">
    <text evidence="2">The sequence shown here is derived from an EMBL/GenBank/DDBJ whole genome shotgun (WGS) entry which is preliminary data.</text>
</comment>
<dbReference type="RefSeq" id="WP_307241975.1">
    <property type="nucleotide sequence ID" value="NZ_JAUSQZ010000001.1"/>
</dbReference>
<name>A0ABT9P292_9ACTN</name>
<keyword evidence="1" id="KW-0732">Signal</keyword>
<dbReference type="Proteomes" id="UP001235712">
    <property type="component" value="Unassembled WGS sequence"/>
</dbReference>
<evidence type="ECO:0008006" key="4">
    <source>
        <dbReference type="Google" id="ProtNLM"/>
    </source>
</evidence>
<feature type="signal peptide" evidence="1">
    <location>
        <begin position="1"/>
        <end position="28"/>
    </location>
</feature>
<evidence type="ECO:0000256" key="1">
    <source>
        <dbReference type="SAM" id="SignalP"/>
    </source>
</evidence>
<reference evidence="2 3" key="1">
    <citation type="submission" date="2023-07" db="EMBL/GenBank/DDBJ databases">
        <title>Sequencing the genomes of 1000 actinobacteria strains.</title>
        <authorList>
            <person name="Klenk H.-P."/>
        </authorList>
    </citation>
    <scope>NUCLEOTIDE SEQUENCE [LARGE SCALE GENOMIC DNA]</scope>
    <source>
        <strain evidence="2 3">DSM 44388</strain>
    </source>
</reference>